<evidence type="ECO:0000256" key="1">
    <source>
        <dbReference type="SAM" id="Phobius"/>
    </source>
</evidence>
<keyword evidence="1" id="KW-0812">Transmembrane</keyword>
<gene>
    <name evidence="2" type="ORF">GT019_03165</name>
</gene>
<sequence>MEEQQTKRPIFTPIVLILLTVSLIGNVFLYSKMLQNEQSDKADRGAGVLQSGNDAIAFFDLAVAQTGDLIAKPELASRMLAKSKLIAAYRQATAAEDFVQAAEDANGKPFPAAKRSATEFMDQTLASLQAIGNHDGPLADGEQAYLSELLQVFKACQQELSAFRHDTINHEQSLAILVDGAWPPMAGKLLAHMNEPDELAFDPSK</sequence>
<organism evidence="2 3">
    <name type="scientific">Paenibacillus glycinis</name>
    <dbReference type="NCBI Taxonomy" id="2697035"/>
    <lineage>
        <taxon>Bacteria</taxon>
        <taxon>Bacillati</taxon>
        <taxon>Bacillota</taxon>
        <taxon>Bacilli</taxon>
        <taxon>Bacillales</taxon>
        <taxon>Paenibacillaceae</taxon>
        <taxon>Paenibacillus</taxon>
    </lineage>
</organism>
<keyword evidence="1" id="KW-0472">Membrane</keyword>
<dbReference type="EMBL" id="JAAAMV010000001">
    <property type="protein sequence ID" value="NBD22866.1"/>
    <property type="molecule type" value="Genomic_DNA"/>
</dbReference>
<comment type="caution">
    <text evidence="2">The sequence shown here is derived from an EMBL/GenBank/DDBJ whole genome shotgun (WGS) entry which is preliminary data.</text>
</comment>
<feature type="transmembrane region" description="Helical" evidence="1">
    <location>
        <begin position="12"/>
        <end position="31"/>
    </location>
</feature>
<name>A0ABW9XJY6_9BACL</name>
<dbReference type="RefSeq" id="WP_161741074.1">
    <property type="nucleotide sequence ID" value="NZ_JAAAMV010000001.1"/>
</dbReference>
<reference evidence="2 3" key="1">
    <citation type="submission" date="2020-01" db="EMBL/GenBank/DDBJ databases">
        <title>Paenibacillus soybeanensis sp. nov. isolated from the nodules of soybean (Glycine max(L.) Merr).</title>
        <authorList>
            <person name="Wang H."/>
        </authorList>
    </citation>
    <scope>NUCLEOTIDE SEQUENCE [LARGE SCALE GENOMIC DNA]</scope>
    <source>
        <strain evidence="2 3">T1</strain>
    </source>
</reference>
<proteinExistence type="predicted"/>
<dbReference type="Proteomes" id="UP000665561">
    <property type="component" value="Unassembled WGS sequence"/>
</dbReference>
<keyword evidence="3" id="KW-1185">Reference proteome</keyword>
<evidence type="ECO:0000313" key="3">
    <source>
        <dbReference type="Proteomes" id="UP000665561"/>
    </source>
</evidence>
<protein>
    <submittedName>
        <fullName evidence="2">Uncharacterized protein</fullName>
    </submittedName>
</protein>
<keyword evidence="1" id="KW-1133">Transmembrane helix</keyword>
<accession>A0ABW9XJY6</accession>
<evidence type="ECO:0000313" key="2">
    <source>
        <dbReference type="EMBL" id="NBD22866.1"/>
    </source>
</evidence>